<evidence type="ECO:0000256" key="6">
    <source>
        <dbReference type="SAM" id="SignalP"/>
    </source>
</evidence>
<reference evidence="7 8" key="1">
    <citation type="journal article" date="2007" name="Int. J. Syst. Evol. Microbiol.">
        <title>Paenibacillus ginsengarvi sp. nov., isolated from soil from ginseng cultivation.</title>
        <authorList>
            <person name="Yoon M.H."/>
            <person name="Ten L.N."/>
            <person name="Im W.T."/>
        </authorList>
    </citation>
    <scope>NUCLEOTIDE SEQUENCE [LARGE SCALE GENOMIC DNA]</scope>
    <source>
        <strain evidence="7 8">KCTC 13059</strain>
    </source>
</reference>
<dbReference type="Proteomes" id="UP000282311">
    <property type="component" value="Unassembled WGS sequence"/>
</dbReference>
<evidence type="ECO:0000256" key="5">
    <source>
        <dbReference type="ARBA" id="ARBA00023288"/>
    </source>
</evidence>
<dbReference type="InterPro" id="IPR050490">
    <property type="entry name" value="Bact_solute-bd_prot1"/>
</dbReference>
<dbReference type="EMBL" id="RBAH01000003">
    <property type="protein sequence ID" value="RKN85755.1"/>
    <property type="molecule type" value="Genomic_DNA"/>
</dbReference>
<gene>
    <name evidence="7" type="ORF">D7M11_05280</name>
</gene>
<evidence type="ECO:0000256" key="2">
    <source>
        <dbReference type="ARBA" id="ARBA00022729"/>
    </source>
</evidence>
<evidence type="ECO:0000256" key="3">
    <source>
        <dbReference type="ARBA" id="ARBA00023136"/>
    </source>
</evidence>
<keyword evidence="3" id="KW-0472">Membrane</keyword>
<dbReference type="InterPro" id="IPR006059">
    <property type="entry name" value="SBP"/>
</dbReference>
<comment type="caution">
    <text evidence="7">The sequence shown here is derived from an EMBL/GenBank/DDBJ whole genome shotgun (WGS) entry which is preliminary data.</text>
</comment>
<dbReference type="SUPFAM" id="SSF53850">
    <property type="entry name" value="Periplasmic binding protein-like II"/>
    <property type="match status" value="1"/>
</dbReference>
<feature type="signal peptide" evidence="6">
    <location>
        <begin position="1"/>
        <end position="30"/>
    </location>
</feature>
<name>A0A3B0CJ97_9BACL</name>
<feature type="chain" id="PRO_5017235617" evidence="6">
    <location>
        <begin position="31"/>
        <end position="433"/>
    </location>
</feature>
<keyword evidence="5" id="KW-0449">Lipoprotein</keyword>
<keyword evidence="1" id="KW-1003">Cell membrane</keyword>
<dbReference type="PANTHER" id="PTHR43649">
    <property type="entry name" value="ARABINOSE-BINDING PROTEIN-RELATED"/>
    <property type="match status" value="1"/>
</dbReference>
<evidence type="ECO:0000256" key="4">
    <source>
        <dbReference type="ARBA" id="ARBA00023139"/>
    </source>
</evidence>
<organism evidence="7 8">
    <name type="scientific">Paenibacillus ginsengarvi</name>
    <dbReference type="NCBI Taxonomy" id="400777"/>
    <lineage>
        <taxon>Bacteria</taxon>
        <taxon>Bacillati</taxon>
        <taxon>Bacillota</taxon>
        <taxon>Bacilli</taxon>
        <taxon>Bacillales</taxon>
        <taxon>Paenibacillaceae</taxon>
        <taxon>Paenibacillus</taxon>
    </lineage>
</organism>
<keyword evidence="2 6" id="KW-0732">Signal</keyword>
<evidence type="ECO:0000256" key="1">
    <source>
        <dbReference type="ARBA" id="ARBA00022475"/>
    </source>
</evidence>
<sequence>MKRVNSYRRLPKQACLAVIGMALMASGCGAKTESPKTEPAQVQAAPEPVTVKFFPTLPFSDEDFDKIVVQPVKKLYPHITIERHRTSLDNILTTGDIPDIIQTHNGELQRYMDLGILSPIDDLVKKHDVDLNRFDPVVIDSLRTEDGKLLGLPYAINFTALYYNKDLFDKFGVPYPKDGMTWLDAIEVGKVMSRQDGGVTYRGLDPENIGRIVRQMGMDYSDSKTMKSTMMNPNWKTMFEIGKAIYTIPGNEVSDVNGDYLKSFFSGTIAMTARVNVLDQLEAPTKQGLNWDLAQYPNIPGIPNVGGDVDPHMLVIPPTAKHRDAAILVAKAMTHDETQLLMVKTTARLSPLKSAANKEAFASEKPYLQGKRLDSIFKNHPIRSPMRTKYFGQTGPIAKEAFKAYVAGTIDLNTALRQADEKINAYLAGQAGK</sequence>
<dbReference type="PANTHER" id="PTHR43649:SF33">
    <property type="entry name" value="POLYGALACTURONAN_RHAMNOGALACTURONAN-BINDING PROTEIN YTCQ"/>
    <property type="match status" value="1"/>
</dbReference>
<dbReference type="Pfam" id="PF13416">
    <property type="entry name" value="SBP_bac_8"/>
    <property type="match status" value="1"/>
</dbReference>
<proteinExistence type="predicted"/>
<evidence type="ECO:0000313" key="7">
    <source>
        <dbReference type="EMBL" id="RKN85755.1"/>
    </source>
</evidence>
<dbReference type="Gene3D" id="3.40.190.10">
    <property type="entry name" value="Periplasmic binding protein-like II"/>
    <property type="match status" value="1"/>
</dbReference>
<dbReference type="RefSeq" id="WP_120746124.1">
    <property type="nucleotide sequence ID" value="NZ_RBAH01000003.1"/>
</dbReference>
<keyword evidence="8" id="KW-1185">Reference proteome</keyword>
<keyword evidence="4" id="KW-0564">Palmitate</keyword>
<dbReference type="AlphaFoldDB" id="A0A3B0CJ97"/>
<dbReference type="OrthoDB" id="9768630at2"/>
<accession>A0A3B0CJ97</accession>
<evidence type="ECO:0000313" key="8">
    <source>
        <dbReference type="Proteomes" id="UP000282311"/>
    </source>
</evidence>
<protein>
    <submittedName>
        <fullName evidence="7">Extracellular solute-binding protein</fullName>
    </submittedName>
</protein>
<dbReference type="PROSITE" id="PS51257">
    <property type="entry name" value="PROKAR_LIPOPROTEIN"/>
    <property type="match status" value="1"/>
</dbReference>